<keyword evidence="3" id="KW-1185">Reference proteome</keyword>
<dbReference type="InterPro" id="IPR016181">
    <property type="entry name" value="Acyl_CoA_acyltransferase"/>
</dbReference>
<dbReference type="Pfam" id="PF00583">
    <property type="entry name" value="Acetyltransf_1"/>
    <property type="match status" value="1"/>
</dbReference>
<proteinExistence type="predicted"/>
<sequence length="165" mass="17882">MASAAVLRPAVHDDVEGLLAFDITVVVRTRDDWAAAIDKAARGERLLLVAEVEGVIAAFAQAHRLEQHPDDAAPAGWYLTGVTVLPLYRRAGLARRLTTARLAWIFARADESWYFANAQNTASIDLHTQLGFTEVARAAAIHGVRFDGGEGILFRRGATDPSTFG</sequence>
<dbReference type="SUPFAM" id="SSF55729">
    <property type="entry name" value="Acyl-CoA N-acyltransferases (Nat)"/>
    <property type="match status" value="1"/>
</dbReference>
<feature type="domain" description="N-acetyltransferase" evidence="1">
    <location>
        <begin position="5"/>
        <end position="159"/>
    </location>
</feature>
<dbReference type="InterPro" id="IPR000182">
    <property type="entry name" value="GNAT_dom"/>
</dbReference>
<evidence type="ECO:0000313" key="2">
    <source>
        <dbReference type="EMBL" id="UUP15072.1"/>
    </source>
</evidence>
<dbReference type="Gene3D" id="3.40.630.30">
    <property type="match status" value="1"/>
</dbReference>
<reference evidence="2 3" key="1">
    <citation type="submission" date="2022-08" db="EMBL/GenBank/DDBJ databases">
        <title>novel species in genus Aeromicrobium.</title>
        <authorList>
            <person name="Ye L."/>
        </authorList>
    </citation>
    <scope>NUCLEOTIDE SEQUENCE [LARGE SCALE GENOMIC DNA]</scope>
    <source>
        <strain evidence="3">zg-Y1379</strain>
    </source>
</reference>
<dbReference type="PANTHER" id="PTHR43072:SF60">
    <property type="entry name" value="L-2,4-DIAMINOBUTYRIC ACID ACETYLTRANSFERASE"/>
    <property type="match status" value="1"/>
</dbReference>
<evidence type="ECO:0000259" key="1">
    <source>
        <dbReference type="PROSITE" id="PS51186"/>
    </source>
</evidence>
<dbReference type="RefSeq" id="WP_232399124.1">
    <property type="nucleotide sequence ID" value="NZ_CP102173.1"/>
</dbReference>
<protein>
    <submittedName>
        <fullName evidence="2">GNAT family N-acetyltransferase</fullName>
    </submittedName>
</protein>
<accession>A0ABY5MEB3</accession>
<evidence type="ECO:0000313" key="3">
    <source>
        <dbReference type="Proteomes" id="UP001316184"/>
    </source>
</evidence>
<dbReference type="CDD" id="cd04301">
    <property type="entry name" value="NAT_SF"/>
    <property type="match status" value="1"/>
</dbReference>
<dbReference type="Proteomes" id="UP001316184">
    <property type="component" value="Chromosome"/>
</dbReference>
<dbReference type="EMBL" id="CP102173">
    <property type="protein sequence ID" value="UUP15072.1"/>
    <property type="molecule type" value="Genomic_DNA"/>
</dbReference>
<organism evidence="2 3">
    <name type="scientific">Aeromicrobium wangtongii</name>
    <dbReference type="NCBI Taxonomy" id="2969247"/>
    <lineage>
        <taxon>Bacteria</taxon>
        <taxon>Bacillati</taxon>
        <taxon>Actinomycetota</taxon>
        <taxon>Actinomycetes</taxon>
        <taxon>Propionibacteriales</taxon>
        <taxon>Nocardioidaceae</taxon>
        <taxon>Aeromicrobium</taxon>
    </lineage>
</organism>
<gene>
    <name evidence="2" type="ORF">NQV15_07095</name>
</gene>
<dbReference type="PANTHER" id="PTHR43072">
    <property type="entry name" value="N-ACETYLTRANSFERASE"/>
    <property type="match status" value="1"/>
</dbReference>
<dbReference type="PROSITE" id="PS51186">
    <property type="entry name" value="GNAT"/>
    <property type="match status" value="1"/>
</dbReference>
<name>A0ABY5MEB3_9ACTN</name>